<dbReference type="PROSITE" id="PS00761">
    <property type="entry name" value="SPASE_I_3"/>
    <property type="match status" value="1"/>
</dbReference>
<evidence type="ECO:0000256" key="1">
    <source>
        <dbReference type="ARBA" id="ARBA00000677"/>
    </source>
</evidence>
<keyword evidence="8 15" id="KW-0378">Hydrolase</keyword>
<evidence type="ECO:0000256" key="13">
    <source>
        <dbReference type="ARBA" id="ARBA00045533"/>
    </source>
</evidence>
<dbReference type="AlphaFoldDB" id="A0AAD6U6J2"/>
<evidence type="ECO:0000256" key="5">
    <source>
        <dbReference type="ARBA" id="ARBA00019685"/>
    </source>
</evidence>
<evidence type="ECO:0000256" key="7">
    <source>
        <dbReference type="ARBA" id="ARBA00022692"/>
    </source>
</evidence>
<dbReference type="PANTHER" id="PTHR10806:SF6">
    <property type="entry name" value="SIGNAL PEPTIDASE COMPLEX CATALYTIC SUBUNIT SEC11"/>
    <property type="match status" value="1"/>
</dbReference>
<gene>
    <name evidence="18" type="ORF">B0H15DRAFT_244720</name>
</gene>
<evidence type="ECO:0000256" key="3">
    <source>
        <dbReference type="ARBA" id="ARBA00011035"/>
    </source>
</evidence>
<dbReference type="GO" id="GO:0006465">
    <property type="term" value="P:signal peptide processing"/>
    <property type="evidence" value="ECO:0007669"/>
    <property type="project" value="UniProtKB-UniRule"/>
</dbReference>
<sequence length="176" mass="19398">MLASRLRRLLLQAQVIALAMSSSAMAYTALGLATNCKSPIVVVLSGSMEPGINRGDLLILSNYAPQDYKNGDITVYEVPGEAIPIVHRVVQTHLEPASETDLESPPILRFLTKGDNNDVDDVGLYKERERLEPRHVVGKVRGIIPLVGYVSILFNESPRLRYVLFCLMGLLSLLPK</sequence>
<reference evidence="18" key="1">
    <citation type="submission" date="2023-03" db="EMBL/GenBank/DDBJ databases">
        <title>Massive genome expansion in bonnet fungi (Mycena s.s.) driven by repeated elements and novel gene families across ecological guilds.</title>
        <authorList>
            <consortium name="Lawrence Berkeley National Laboratory"/>
            <person name="Harder C.B."/>
            <person name="Miyauchi S."/>
            <person name="Viragh M."/>
            <person name="Kuo A."/>
            <person name="Thoen E."/>
            <person name="Andreopoulos B."/>
            <person name="Lu D."/>
            <person name="Skrede I."/>
            <person name="Drula E."/>
            <person name="Henrissat B."/>
            <person name="Morin E."/>
            <person name="Kohler A."/>
            <person name="Barry K."/>
            <person name="LaButti K."/>
            <person name="Morin E."/>
            <person name="Salamov A."/>
            <person name="Lipzen A."/>
            <person name="Mereny Z."/>
            <person name="Hegedus B."/>
            <person name="Baldrian P."/>
            <person name="Stursova M."/>
            <person name="Weitz H."/>
            <person name="Taylor A."/>
            <person name="Grigoriev I.V."/>
            <person name="Nagy L.G."/>
            <person name="Martin F."/>
            <person name="Kauserud H."/>
        </authorList>
    </citation>
    <scope>NUCLEOTIDE SEQUENCE</scope>
    <source>
        <strain evidence="18">CBHHK173m</strain>
    </source>
</reference>
<evidence type="ECO:0000256" key="12">
    <source>
        <dbReference type="ARBA" id="ARBA00023136"/>
    </source>
</evidence>
<keyword evidence="9 15" id="KW-0256">Endoplasmic reticulum</keyword>
<comment type="subcellular location">
    <subcellularLocation>
        <location evidence="2">Endoplasmic reticulum membrane</location>
        <topology evidence="2">Single-pass type II membrane protein</topology>
    </subcellularLocation>
</comment>
<dbReference type="GO" id="GO:0009003">
    <property type="term" value="F:signal peptidase activity"/>
    <property type="evidence" value="ECO:0007669"/>
    <property type="project" value="UniProtKB-EC"/>
</dbReference>
<evidence type="ECO:0000256" key="10">
    <source>
        <dbReference type="ARBA" id="ARBA00022968"/>
    </source>
</evidence>
<feature type="domain" description="Peptidase S24/S26A/S26B/S26C" evidence="17">
    <location>
        <begin position="36"/>
        <end position="89"/>
    </location>
</feature>
<dbReference type="InterPro" id="IPR019758">
    <property type="entry name" value="Pept_S26A_signal_pept_1_CS"/>
</dbReference>
<dbReference type="Pfam" id="PF00717">
    <property type="entry name" value="Peptidase_S24"/>
    <property type="match status" value="1"/>
</dbReference>
<dbReference type="InterPro" id="IPR036286">
    <property type="entry name" value="LexA/Signal_pep-like_sf"/>
</dbReference>
<dbReference type="SUPFAM" id="SSF51306">
    <property type="entry name" value="LexA/Signal peptidase"/>
    <property type="match status" value="1"/>
</dbReference>
<dbReference type="EMBL" id="JARJCN010000021">
    <property type="protein sequence ID" value="KAJ7090772.1"/>
    <property type="molecule type" value="Genomic_DNA"/>
</dbReference>
<evidence type="ECO:0000256" key="8">
    <source>
        <dbReference type="ARBA" id="ARBA00022801"/>
    </source>
</evidence>
<keyword evidence="16" id="KW-0732">Signal</keyword>
<evidence type="ECO:0000256" key="16">
    <source>
        <dbReference type="SAM" id="SignalP"/>
    </source>
</evidence>
<evidence type="ECO:0000256" key="6">
    <source>
        <dbReference type="ARBA" id="ARBA00022670"/>
    </source>
</evidence>
<comment type="catalytic activity">
    <reaction evidence="1 15">
        <text>Cleavage of hydrophobic, N-terminal signal or leader sequences from secreted and periplasmic proteins.</text>
        <dbReference type="EC" id="3.4.21.89"/>
    </reaction>
</comment>
<evidence type="ECO:0000313" key="18">
    <source>
        <dbReference type="EMBL" id="KAJ7090772.1"/>
    </source>
</evidence>
<evidence type="ECO:0000256" key="14">
    <source>
        <dbReference type="ARBA" id="ARBA00047037"/>
    </source>
</evidence>
<evidence type="ECO:0000256" key="15">
    <source>
        <dbReference type="RuleBase" id="RU362047"/>
    </source>
</evidence>
<keyword evidence="10" id="KW-0735">Signal-anchor</keyword>
<name>A0AAD6U6J2_9AGAR</name>
<evidence type="ECO:0000256" key="2">
    <source>
        <dbReference type="ARBA" id="ARBA00004648"/>
    </source>
</evidence>
<evidence type="ECO:0000256" key="9">
    <source>
        <dbReference type="ARBA" id="ARBA00022824"/>
    </source>
</evidence>
<dbReference type="CDD" id="cd06530">
    <property type="entry name" value="S26_SPase_I"/>
    <property type="match status" value="1"/>
</dbReference>
<dbReference type="Proteomes" id="UP001222325">
    <property type="component" value="Unassembled WGS sequence"/>
</dbReference>
<dbReference type="GO" id="GO:0004252">
    <property type="term" value="F:serine-type endopeptidase activity"/>
    <property type="evidence" value="ECO:0007669"/>
    <property type="project" value="InterPro"/>
</dbReference>
<feature type="signal peptide" evidence="16">
    <location>
        <begin position="1"/>
        <end position="26"/>
    </location>
</feature>
<comment type="subunit">
    <text evidence="14">Component of the signal peptidase complex (SPC) composed of a catalytic subunit SEC11 and three accessory subunits SPC1, SPC2 and SPC3. The complex induces a local thinning of the ER membrane which is used to measure the length of the signal peptide (SP) h-region of protein substrates. This ensures the selectivity of the complex towards h-regions shorter than 18-20 amino acids. SPC associates with the translocon complex.</text>
</comment>
<comment type="function">
    <text evidence="13">Catalytic component of the signal peptidase complex (SPC) which catalyzes the cleavage of N-terminal signal sequences from nascent proteins as they are translocated into the lumen of the endoplasmic reticulum. Specifically cleaves N-terminal signal peptides that contain a hydrophobic alpha-helix (h-region) shorter than 18-20 amino acids.</text>
</comment>
<dbReference type="InterPro" id="IPR001733">
    <property type="entry name" value="Peptidase_S26B"/>
</dbReference>
<organism evidence="18 19">
    <name type="scientific">Mycena belliarum</name>
    <dbReference type="NCBI Taxonomy" id="1033014"/>
    <lineage>
        <taxon>Eukaryota</taxon>
        <taxon>Fungi</taxon>
        <taxon>Dikarya</taxon>
        <taxon>Basidiomycota</taxon>
        <taxon>Agaricomycotina</taxon>
        <taxon>Agaricomycetes</taxon>
        <taxon>Agaricomycetidae</taxon>
        <taxon>Agaricales</taxon>
        <taxon>Marasmiineae</taxon>
        <taxon>Mycenaceae</taxon>
        <taxon>Mycena</taxon>
    </lineage>
</organism>
<keyword evidence="19" id="KW-1185">Reference proteome</keyword>
<evidence type="ECO:0000256" key="11">
    <source>
        <dbReference type="ARBA" id="ARBA00022989"/>
    </source>
</evidence>
<keyword evidence="11" id="KW-1133">Transmembrane helix</keyword>
<comment type="caution">
    <text evidence="18">The sequence shown here is derived from an EMBL/GenBank/DDBJ whole genome shotgun (WGS) entry which is preliminary data.</text>
</comment>
<dbReference type="NCBIfam" id="TIGR02228">
    <property type="entry name" value="sigpep_I_arch"/>
    <property type="match status" value="1"/>
</dbReference>
<evidence type="ECO:0000259" key="17">
    <source>
        <dbReference type="Pfam" id="PF00717"/>
    </source>
</evidence>
<evidence type="ECO:0000256" key="4">
    <source>
        <dbReference type="ARBA" id="ARBA00013208"/>
    </source>
</evidence>
<dbReference type="InterPro" id="IPR019533">
    <property type="entry name" value="Peptidase_S26"/>
</dbReference>
<feature type="chain" id="PRO_5042091814" description="Signal peptidase complex catalytic subunit SEC11" evidence="16">
    <location>
        <begin position="27"/>
        <end position="176"/>
    </location>
</feature>
<keyword evidence="7" id="KW-0812">Transmembrane</keyword>
<dbReference type="PRINTS" id="PR00728">
    <property type="entry name" value="SIGNALPTASE"/>
</dbReference>
<keyword evidence="12" id="KW-0472">Membrane</keyword>
<comment type="similarity">
    <text evidence="3 15">Belongs to the peptidase S26B family.</text>
</comment>
<keyword evidence="6 15" id="KW-0645">Protease</keyword>
<dbReference type="PANTHER" id="PTHR10806">
    <property type="entry name" value="SIGNAL PEPTIDASE COMPLEX CATALYTIC SUBUNIT SEC11"/>
    <property type="match status" value="1"/>
</dbReference>
<dbReference type="GO" id="GO:0005787">
    <property type="term" value="C:signal peptidase complex"/>
    <property type="evidence" value="ECO:0007669"/>
    <property type="project" value="TreeGrafter"/>
</dbReference>
<protein>
    <recommendedName>
        <fullName evidence="5 15">Signal peptidase complex catalytic subunit SEC11</fullName>
        <ecNumber evidence="4 15">3.4.21.89</ecNumber>
    </recommendedName>
</protein>
<accession>A0AAD6U6J2</accession>
<evidence type="ECO:0000313" key="19">
    <source>
        <dbReference type="Proteomes" id="UP001222325"/>
    </source>
</evidence>
<proteinExistence type="inferred from homology"/>
<dbReference type="EC" id="3.4.21.89" evidence="4 15"/>
<dbReference type="InterPro" id="IPR015927">
    <property type="entry name" value="Peptidase_S24_S26A/B/C"/>
</dbReference>